<comment type="caution">
    <text evidence="4">The sequence shown here is derived from an EMBL/GenBank/DDBJ whole genome shotgun (WGS) entry which is preliminary data.</text>
</comment>
<dbReference type="GO" id="GO:0003824">
    <property type="term" value="F:catalytic activity"/>
    <property type="evidence" value="ECO:0007669"/>
    <property type="project" value="InterPro"/>
</dbReference>
<dbReference type="PANTHER" id="PTHR42834">
    <property type="entry name" value="ENDONUCLEASE/EXONUCLEASE/PHOSPHATASE FAMILY PROTEIN (AFU_ORTHOLOGUE AFUA_3G09210)"/>
    <property type="match status" value="1"/>
</dbReference>
<dbReference type="SUPFAM" id="SSF56219">
    <property type="entry name" value="DNase I-like"/>
    <property type="match status" value="1"/>
</dbReference>
<evidence type="ECO:0000313" key="4">
    <source>
        <dbReference type="EMBL" id="KAF9752527.1"/>
    </source>
</evidence>
<feature type="signal peptide" evidence="1">
    <location>
        <begin position="1"/>
        <end position="16"/>
    </location>
</feature>
<keyword evidence="1" id="KW-0732">Signal</keyword>
<dbReference type="Gene3D" id="3.60.10.10">
    <property type="entry name" value="Endonuclease/exonuclease/phosphatase"/>
    <property type="match status" value="1"/>
</dbReference>
<evidence type="ECO:0000256" key="1">
    <source>
        <dbReference type="SAM" id="SignalP"/>
    </source>
</evidence>
<dbReference type="PANTHER" id="PTHR42834:SF1">
    <property type="entry name" value="ENDONUCLEASE_EXONUCLEASE_PHOSPHATASE FAMILY PROTEIN (AFU_ORTHOLOGUE AFUA_3G09210)"/>
    <property type="match status" value="1"/>
</dbReference>
<reference evidence="4" key="1">
    <citation type="submission" date="2020-10" db="EMBL/GenBank/DDBJ databases">
        <title>High-Quality Genome Resource of Clonostachys rosea strain S41 by Oxford Nanopore Long-Read Sequencing.</title>
        <authorList>
            <person name="Wang H."/>
        </authorList>
    </citation>
    <scope>NUCLEOTIDE SEQUENCE</scope>
    <source>
        <strain evidence="4">S41</strain>
    </source>
</reference>
<evidence type="ECO:0008006" key="6">
    <source>
        <dbReference type="Google" id="ProtNLM"/>
    </source>
</evidence>
<organism evidence="4 5">
    <name type="scientific">Bionectria ochroleuca</name>
    <name type="common">Gliocladium roseum</name>
    <dbReference type="NCBI Taxonomy" id="29856"/>
    <lineage>
        <taxon>Eukaryota</taxon>
        <taxon>Fungi</taxon>
        <taxon>Dikarya</taxon>
        <taxon>Ascomycota</taxon>
        <taxon>Pezizomycotina</taxon>
        <taxon>Sordariomycetes</taxon>
        <taxon>Hypocreomycetidae</taxon>
        <taxon>Hypocreales</taxon>
        <taxon>Bionectriaceae</taxon>
        <taxon>Clonostachys</taxon>
    </lineage>
</organism>
<proteinExistence type="predicted"/>
<dbReference type="InterPro" id="IPR057328">
    <property type="entry name" value="RNaseT2L_C"/>
</dbReference>
<feature type="domain" description="RNase T2-like C-terminal" evidence="3">
    <location>
        <begin position="674"/>
        <end position="793"/>
    </location>
</feature>
<sequence length="795" mass="83847">MQILVATLAFVAAAQATTINAINGRNFLSPFNGQSVTNVTGIVTAKTSTGLYLRAPRRTCDKRIGTGLYVFSSTLGKNASISVGDTLVLDGKVTEYRSNTAYLYSTELESPIVQGWVKGTTTPKPRVIGKDTRNPPTEQYSVLDNGDIFGVPNNVSQVSIVNPELQTDKYGLDFWKSLNGELVTIQNPIAVSKPNTYGETWMIGNWPTTGQNERGGLTLGDKDANPEAIIIGSPLDGSKAVTTSRIGDKFDDITGVVHYQFGFYYILPLTAIKTISSLSPALPPPTSLISTGECSGLTVGDYNIENFAPSDTAHVNDVAAHIVNYMKSPDVLCIQEVQDNNGATNNGEVDSSLTLSTLTGAITKLGGVNYSYTWINPVNNADGGQPGGNIRQAYLYNPDIVRLHNENAGSATDASAVVKGANGSPTLKYNPGRIDPANAAWVSSRKPLVAEWQTVVGNHIFFTVNVHWESKGGSSSLQGDLRPPVNSPVEKRTQQANITGSFIADILAIDSDARVIMAGDLNEYSVVQPVKTFTSVSSMVDLDVAAGIPVNERYTYTFGADMEELDHLFVSPAIANLQPLEEHIHVNSWVSYADQVSDHDPTVAKINVCGKNVASSDVTISASSTPAATPTGTPTHVSSGISITATTAVSGTRTTTPSSSSVSATATPIASGKALSGRGNVLASTPGESTGGRLLTSGNWYRAGGTAAIFTATPNVDGVTFTLQSSKGKCAIVADMSIFCDSSVTLGSSFGWDGAYVTYLGANTFHATELPTGSGNTKVYTVEKALTLQLTWSAV</sequence>
<evidence type="ECO:0000313" key="5">
    <source>
        <dbReference type="Proteomes" id="UP000616885"/>
    </source>
</evidence>
<name>A0A8H7TMW7_BIOOC</name>
<dbReference type="Pfam" id="PF25488">
    <property type="entry name" value="RNaseT2L_C"/>
    <property type="match status" value="1"/>
</dbReference>
<feature type="chain" id="PRO_5034916025" description="Endonuclease/exonuclease/phosphatase domain-containing protein" evidence="1">
    <location>
        <begin position="17"/>
        <end position="795"/>
    </location>
</feature>
<feature type="domain" description="Endonuclease/exonuclease/phosphatase" evidence="2">
    <location>
        <begin position="302"/>
        <end position="599"/>
    </location>
</feature>
<accession>A0A8H7TMW7</accession>
<dbReference type="InterPro" id="IPR036691">
    <property type="entry name" value="Endo/exonu/phosph_ase_sf"/>
</dbReference>
<dbReference type="Proteomes" id="UP000616885">
    <property type="component" value="Unassembled WGS sequence"/>
</dbReference>
<protein>
    <recommendedName>
        <fullName evidence="6">Endonuclease/exonuclease/phosphatase domain-containing protein</fullName>
    </recommendedName>
</protein>
<dbReference type="AlphaFoldDB" id="A0A8H7TMW7"/>
<dbReference type="EMBL" id="JADCTT010000005">
    <property type="protein sequence ID" value="KAF9752527.1"/>
    <property type="molecule type" value="Genomic_DNA"/>
</dbReference>
<gene>
    <name evidence="4" type="ORF">IM811_014321</name>
</gene>
<dbReference type="Pfam" id="PF03372">
    <property type="entry name" value="Exo_endo_phos"/>
    <property type="match status" value="1"/>
</dbReference>
<evidence type="ECO:0000259" key="3">
    <source>
        <dbReference type="Pfam" id="PF25488"/>
    </source>
</evidence>
<evidence type="ECO:0000259" key="2">
    <source>
        <dbReference type="Pfam" id="PF03372"/>
    </source>
</evidence>
<dbReference type="InterPro" id="IPR005135">
    <property type="entry name" value="Endo/exonuclease/phosphatase"/>
</dbReference>